<protein>
    <submittedName>
        <fullName evidence="1">Uncharacterized protein</fullName>
    </submittedName>
</protein>
<proteinExistence type="predicted"/>
<evidence type="ECO:0000313" key="1">
    <source>
        <dbReference type="EMBL" id="WUQ88177.1"/>
    </source>
</evidence>
<keyword evidence="2" id="KW-1185">Reference proteome</keyword>
<name>A0ABZ1UAI8_9ACTN</name>
<organism evidence="1 2">
    <name type="scientific">Kitasatospora purpeofusca</name>
    <dbReference type="NCBI Taxonomy" id="67352"/>
    <lineage>
        <taxon>Bacteria</taxon>
        <taxon>Bacillati</taxon>
        <taxon>Actinomycetota</taxon>
        <taxon>Actinomycetes</taxon>
        <taxon>Kitasatosporales</taxon>
        <taxon>Streptomycetaceae</taxon>
        <taxon>Kitasatospora</taxon>
    </lineage>
</organism>
<evidence type="ECO:0000313" key="2">
    <source>
        <dbReference type="Proteomes" id="UP001432222"/>
    </source>
</evidence>
<gene>
    <name evidence="1" type="ORF">OHA16_37420</name>
</gene>
<dbReference type="Proteomes" id="UP001432222">
    <property type="component" value="Chromosome"/>
</dbReference>
<dbReference type="RefSeq" id="WP_328958728.1">
    <property type="nucleotide sequence ID" value="NZ_CP108110.1"/>
</dbReference>
<accession>A0ABZ1UAI8</accession>
<sequence>MANKAATRFVQSNKFETIWVDANRGMHNAAVRVLIGHGRGAVEVNGGTVTLDVGTAVETVEQDLVDAGLSPAEEIPDVNGPTEHVDGK</sequence>
<dbReference type="EMBL" id="CP108110">
    <property type="protein sequence ID" value="WUQ88177.1"/>
    <property type="molecule type" value="Genomic_DNA"/>
</dbReference>
<reference evidence="1" key="1">
    <citation type="submission" date="2022-10" db="EMBL/GenBank/DDBJ databases">
        <title>The complete genomes of actinobacterial strains from the NBC collection.</title>
        <authorList>
            <person name="Joergensen T.S."/>
            <person name="Alvarez Arevalo M."/>
            <person name="Sterndorff E.B."/>
            <person name="Faurdal D."/>
            <person name="Vuksanovic O."/>
            <person name="Mourched A.-S."/>
            <person name="Charusanti P."/>
            <person name="Shaw S."/>
            <person name="Blin K."/>
            <person name="Weber T."/>
        </authorList>
    </citation>
    <scope>NUCLEOTIDE SEQUENCE</scope>
    <source>
        <strain evidence="1">NBC_00222</strain>
    </source>
</reference>